<feature type="non-terminal residue" evidence="2">
    <location>
        <position position="104"/>
    </location>
</feature>
<dbReference type="OMA" id="TANCNSN"/>
<dbReference type="Proteomes" id="UP000268350">
    <property type="component" value="Unassembled WGS sequence"/>
</dbReference>
<feature type="region of interest" description="Disordered" evidence="1">
    <location>
        <begin position="26"/>
        <end position="104"/>
    </location>
</feature>
<feature type="compositionally biased region" description="Low complexity" evidence="1">
    <location>
        <begin position="29"/>
        <end position="64"/>
    </location>
</feature>
<dbReference type="EMBL" id="OUUW01000008">
    <property type="protein sequence ID" value="SPP84565.1"/>
    <property type="molecule type" value="Genomic_DNA"/>
</dbReference>
<keyword evidence="3" id="KW-1185">Reference proteome</keyword>
<feature type="compositionally biased region" description="Acidic residues" evidence="1">
    <location>
        <begin position="82"/>
        <end position="104"/>
    </location>
</feature>
<gene>
    <name evidence="2" type="ORF">DGUA_6G017179</name>
</gene>
<evidence type="ECO:0000313" key="3">
    <source>
        <dbReference type="Proteomes" id="UP000268350"/>
    </source>
</evidence>
<evidence type="ECO:0000313" key="2">
    <source>
        <dbReference type="EMBL" id="SPP84565.1"/>
    </source>
</evidence>
<proteinExistence type="predicted"/>
<protein>
    <submittedName>
        <fullName evidence="2">Uncharacterized protein</fullName>
    </submittedName>
</protein>
<sequence length="104" mass="10803">ELNILSQSSSYFEPALERIMLPDIGSSCGVNGNGSHHVGNGHGLVSGIHSSDSSSGIASGSASSEKLATRTDEASLDKGNDEGDADEDEDDDDDDDDEDEDETT</sequence>
<organism evidence="2 3">
    <name type="scientific">Drosophila guanche</name>
    <name type="common">Fruit fly</name>
    <dbReference type="NCBI Taxonomy" id="7266"/>
    <lineage>
        <taxon>Eukaryota</taxon>
        <taxon>Metazoa</taxon>
        <taxon>Ecdysozoa</taxon>
        <taxon>Arthropoda</taxon>
        <taxon>Hexapoda</taxon>
        <taxon>Insecta</taxon>
        <taxon>Pterygota</taxon>
        <taxon>Neoptera</taxon>
        <taxon>Endopterygota</taxon>
        <taxon>Diptera</taxon>
        <taxon>Brachycera</taxon>
        <taxon>Muscomorpha</taxon>
        <taxon>Ephydroidea</taxon>
        <taxon>Drosophilidae</taxon>
        <taxon>Drosophila</taxon>
        <taxon>Sophophora</taxon>
    </lineage>
</organism>
<reference evidence="3" key="1">
    <citation type="submission" date="2018-01" db="EMBL/GenBank/DDBJ databases">
        <authorList>
            <person name="Alioto T."/>
            <person name="Alioto T."/>
        </authorList>
    </citation>
    <scope>NUCLEOTIDE SEQUENCE [LARGE SCALE GENOMIC DNA]</scope>
</reference>
<dbReference type="AlphaFoldDB" id="A0A3B0JR13"/>
<accession>A0A3B0JR13</accession>
<feature type="compositionally biased region" description="Basic and acidic residues" evidence="1">
    <location>
        <begin position="67"/>
        <end position="81"/>
    </location>
</feature>
<feature type="non-terminal residue" evidence="2">
    <location>
        <position position="1"/>
    </location>
</feature>
<evidence type="ECO:0000256" key="1">
    <source>
        <dbReference type="SAM" id="MobiDB-lite"/>
    </source>
</evidence>
<name>A0A3B0JR13_DROGU</name>